<dbReference type="PANTHER" id="PTHR43180">
    <property type="entry name" value="3-OXOACYL-(ACYL-CARRIER-PROTEIN) REDUCTASE (AFU_ORTHOLOGUE AFUA_6G11210)"/>
    <property type="match status" value="1"/>
</dbReference>
<dbReference type="Proteomes" id="UP000803884">
    <property type="component" value="Unassembled WGS sequence"/>
</dbReference>
<dbReference type="AlphaFoldDB" id="A0AB34KE17"/>
<dbReference type="InterPro" id="IPR020904">
    <property type="entry name" value="Sc_DH/Rdtase_CS"/>
</dbReference>
<dbReference type="InterPro" id="IPR036291">
    <property type="entry name" value="NAD(P)-bd_dom_sf"/>
</dbReference>
<comment type="caution">
    <text evidence="4">The sequence shown here is derived from an EMBL/GenBank/DDBJ whole genome shotgun (WGS) entry which is preliminary data.</text>
</comment>
<accession>A0AB34KE17</accession>
<dbReference type="SUPFAM" id="SSF51735">
    <property type="entry name" value="NAD(P)-binding Rossmann-fold domains"/>
    <property type="match status" value="1"/>
</dbReference>
<organism evidence="4 5">
    <name type="scientific">Cladosporium halotolerans</name>
    <dbReference type="NCBI Taxonomy" id="1052096"/>
    <lineage>
        <taxon>Eukaryota</taxon>
        <taxon>Fungi</taxon>
        <taxon>Dikarya</taxon>
        <taxon>Ascomycota</taxon>
        <taxon>Pezizomycotina</taxon>
        <taxon>Dothideomycetes</taxon>
        <taxon>Dothideomycetidae</taxon>
        <taxon>Cladosporiales</taxon>
        <taxon>Cladosporiaceae</taxon>
        <taxon>Cladosporium</taxon>
    </lineage>
</organism>
<evidence type="ECO:0000313" key="4">
    <source>
        <dbReference type="EMBL" id="KAL1583284.1"/>
    </source>
</evidence>
<protein>
    <submittedName>
        <fullName evidence="4">Uncharacterized protein</fullName>
    </submittedName>
</protein>
<dbReference type="Pfam" id="PF00106">
    <property type="entry name" value="adh_short"/>
    <property type="match status" value="1"/>
</dbReference>
<comment type="similarity">
    <text evidence="1">Belongs to the short-chain dehydrogenases/reductases (SDR) family.</text>
</comment>
<dbReference type="PROSITE" id="PS00061">
    <property type="entry name" value="ADH_SHORT"/>
    <property type="match status" value="1"/>
</dbReference>
<dbReference type="GeneID" id="96009306"/>
<dbReference type="GO" id="GO:0016491">
    <property type="term" value="F:oxidoreductase activity"/>
    <property type="evidence" value="ECO:0007669"/>
    <property type="project" value="UniProtKB-KW"/>
</dbReference>
<dbReference type="PRINTS" id="PR00081">
    <property type="entry name" value="GDHRDH"/>
</dbReference>
<dbReference type="InterPro" id="IPR002347">
    <property type="entry name" value="SDR_fam"/>
</dbReference>
<sequence>MAPTEFNHAHAIDPSSPLNTSNLKGKSVVITGAASGIGEASMRGFVSAGAFVTFGDLSRSRGTALETELGSSSVKFVPCDTRSWPDQENLFKTAHALRGRIDIVFANAGISGLDPVFAPSDPSAEEPAEPDLSILTTNLVGYMYTAKLALHYFARHPDASADRSLVMTASVAGYADHNGAVQYSAAKFGVRGMMRSLRQVVPALGVRVNLIAPWFVRTRIISGAALEKLQSHQIPFAQVEDVAAAVVRLASDEKANGRALAVVPREIEPHGYVDMEMDDDGKEDVIGRLQAKIKDVSIRVPAKE</sequence>
<keyword evidence="5" id="KW-1185">Reference proteome</keyword>
<dbReference type="EMBL" id="JAAQHG020000037">
    <property type="protein sequence ID" value="KAL1583284.1"/>
    <property type="molecule type" value="Genomic_DNA"/>
</dbReference>
<name>A0AB34KE17_9PEZI</name>
<reference evidence="4 5" key="1">
    <citation type="journal article" date="2020" name="Microbiol. Resour. Announc.">
        <title>Draft Genome Sequence of a Cladosporium Species Isolated from the Mesophotic Ascidian Didemnum maculosum.</title>
        <authorList>
            <person name="Gioti A."/>
            <person name="Siaperas R."/>
            <person name="Nikolaivits E."/>
            <person name="Le Goff G."/>
            <person name="Ouazzani J."/>
            <person name="Kotoulas G."/>
            <person name="Topakas E."/>
        </authorList>
    </citation>
    <scope>NUCLEOTIDE SEQUENCE [LARGE SCALE GENOMIC DNA]</scope>
    <source>
        <strain evidence="4 5">TM138-S3</strain>
    </source>
</reference>
<evidence type="ECO:0000256" key="3">
    <source>
        <dbReference type="ARBA" id="ARBA00023002"/>
    </source>
</evidence>
<dbReference type="Gene3D" id="3.40.50.720">
    <property type="entry name" value="NAD(P)-binding Rossmann-like Domain"/>
    <property type="match status" value="1"/>
</dbReference>
<gene>
    <name evidence="4" type="ORF">WHR41_07864</name>
</gene>
<evidence type="ECO:0000313" key="5">
    <source>
        <dbReference type="Proteomes" id="UP000803884"/>
    </source>
</evidence>
<evidence type="ECO:0000256" key="2">
    <source>
        <dbReference type="ARBA" id="ARBA00022857"/>
    </source>
</evidence>
<evidence type="ECO:0000256" key="1">
    <source>
        <dbReference type="ARBA" id="ARBA00006484"/>
    </source>
</evidence>
<proteinExistence type="inferred from homology"/>
<dbReference type="RefSeq" id="XP_069226391.1">
    <property type="nucleotide sequence ID" value="XM_069376468.1"/>
</dbReference>
<keyword evidence="2" id="KW-0521">NADP</keyword>
<dbReference type="PANTHER" id="PTHR43180:SF31">
    <property type="entry name" value="CHAIN DEHYDROGENASE_REDUCTASE, PUTATIVE (AFU_ORTHOLOGUE AFUA_2G16570)-RELATED"/>
    <property type="match status" value="1"/>
</dbReference>
<keyword evidence="3" id="KW-0560">Oxidoreductase</keyword>